<dbReference type="PANTHER" id="PTHR20857">
    <property type="entry name" value="THIAMINE-PHOSPHATE PYROPHOSPHORYLASE"/>
    <property type="match status" value="1"/>
</dbReference>
<feature type="binding site" evidence="9">
    <location>
        <position position="165"/>
    </location>
    <ligand>
        <name>2-[(2R,5Z)-2-carboxy-4-methylthiazol-5(2H)-ylidene]ethyl phosphate</name>
        <dbReference type="ChEBI" id="CHEBI:62899"/>
    </ligand>
</feature>
<comment type="function">
    <text evidence="9">Condenses 4-methyl-5-(beta-hydroxyethyl)thiazole monophosphate (THZ-P) and 2-methyl-4-amino-5-hydroxymethyl pyrimidine pyrophosphate (HMP-PP) to form thiamine monophosphate (TMP).</text>
</comment>
<protein>
    <recommendedName>
        <fullName evidence="9">Thiamine-phosphate synthase</fullName>
        <shortName evidence="9">TP synthase</shortName>
        <shortName evidence="9">TPS</shortName>
        <ecNumber evidence="9">2.5.1.3</ecNumber>
    </recommendedName>
    <alternativeName>
        <fullName evidence="9">Thiamine-phosphate pyrophosphorylase</fullName>
        <shortName evidence="9">TMP pyrophosphorylase</shortName>
        <shortName evidence="9">TMP-PPase</shortName>
    </alternativeName>
</protein>
<name>A0ABV6G0A9_9GAMM</name>
<feature type="binding site" evidence="9">
    <location>
        <position position="90"/>
    </location>
    <ligand>
        <name>Mg(2+)</name>
        <dbReference type="ChEBI" id="CHEBI:18420"/>
    </ligand>
</feature>
<dbReference type="RefSeq" id="WP_019949935.1">
    <property type="nucleotide sequence ID" value="NZ_JBHLVX010000013.1"/>
</dbReference>
<evidence type="ECO:0000256" key="1">
    <source>
        <dbReference type="ARBA" id="ARBA00005165"/>
    </source>
</evidence>
<feature type="domain" description="Thiamine phosphate synthase/TenI" evidence="12">
    <location>
        <begin position="8"/>
        <end position="188"/>
    </location>
</feature>
<feature type="binding site" evidence="9">
    <location>
        <position position="71"/>
    </location>
    <ligand>
        <name>4-amino-2-methyl-5-(diphosphooxymethyl)pyrimidine</name>
        <dbReference type="ChEBI" id="CHEBI:57841"/>
    </ligand>
</feature>
<proteinExistence type="inferred from homology"/>
<keyword evidence="14" id="KW-1185">Reference proteome</keyword>
<dbReference type="InterPro" id="IPR036206">
    <property type="entry name" value="ThiamineP_synth_sf"/>
</dbReference>
<evidence type="ECO:0000256" key="9">
    <source>
        <dbReference type="HAMAP-Rule" id="MF_00097"/>
    </source>
</evidence>
<evidence type="ECO:0000256" key="11">
    <source>
        <dbReference type="RuleBase" id="RU004253"/>
    </source>
</evidence>
<dbReference type="CDD" id="cd00564">
    <property type="entry name" value="TMP_TenI"/>
    <property type="match status" value="1"/>
</dbReference>
<accession>A0ABV6G0A9</accession>
<dbReference type="PANTHER" id="PTHR20857:SF15">
    <property type="entry name" value="THIAMINE-PHOSPHATE SYNTHASE"/>
    <property type="match status" value="1"/>
</dbReference>
<evidence type="ECO:0000256" key="4">
    <source>
        <dbReference type="ARBA" id="ARBA00022842"/>
    </source>
</evidence>
<feature type="binding site" evidence="9">
    <location>
        <position position="109"/>
    </location>
    <ligand>
        <name>4-amino-2-methyl-5-(diphosphooxymethyl)pyrimidine</name>
        <dbReference type="ChEBI" id="CHEBI:57841"/>
    </ligand>
</feature>
<dbReference type="InterPro" id="IPR022998">
    <property type="entry name" value="ThiamineP_synth_TenI"/>
</dbReference>
<organism evidence="13 14">
    <name type="scientific">Kushneria aurantia</name>
    <dbReference type="NCBI Taxonomy" id="504092"/>
    <lineage>
        <taxon>Bacteria</taxon>
        <taxon>Pseudomonadati</taxon>
        <taxon>Pseudomonadota</taxon>
        <taxon>Gammaproteobacteria</taxon>
        <taxon>Oceanospirillales</taxon>
        <taxon>Halomonadaceae</taxon>
        <taxon>Kushneria</taxon>
    </lineage>
</organism>
<keyword evidence="3 9" id="KW-0479">Metal-binding</keyword>
<comment type="pathway">
    <text evidence="1 9 11">Cofactor biosynthesis; thiamine diphosphate biosynthesis; thiamine phosphate from 4-amino-2-methyl-5-diphosphomethylpyrimidine and 4-methyl-5-(2-phosphoethyl)-thiazole: step 1/1.</text>
</comment>
<dbReference type="HAMAP" id="MF_00097">
    <property type="entry name" value="TMP_synthase"/>
    <property type="match status" value="1"/>
</dbReference>
<dbReference type="GO" id="GO:0004789">
    <property type="term" value="F:thiamine-phosphate diphosphorylase activity"/>
    <property type="evidence" value="ECO:0007669"/>
    <property type="project" value="UniProtKB-EC"/>
</dbReference>
<sequence length="209" mass="21904">MPAWQHGLYAITDEHLLGDDARLIDACEAALSAGIALLQYRDKSADEGKRERQARALKALCDQYRTPLIINDDAALAWRLGVGVHLGRSDGSIARARKALGPEAIIGASCQGSLEIAEQAKREGASYVAFGRFYPSTTKPDAPEVDIAVLEQAARLELPRVAIGGVNSDNIGATVAAGADLVALVAAIFASRDPAAAVTTLNGRAGWSA</sequence>
<evidence type="ECO:0000259" key="12">
    <source>
        <dbReference type="Pfam" id="PF02581"/>
    </source>
</evidence>
<comment type="similarity">
    <text evidence="9 10">Belongs to the thiamine-phosphate synthase family.</text>
</comment>
<evidence type="ECO:0000256" key="2">
    <source>
        <dbReference type="ARBA" id="ARBA00022679"/>
    </source>
</evidence>
<gene>
    <name evidence="9 13" type="primary">thiE</name>
    <name evidence="13" type="ORF">ACFFHW_03605</name>
</gene>
<dbReference type="InterPro" id="IPR013785">
    <property type="entry name" value="Aldolase_TIM"/>
</dbReference>
<feature type="binding site" evidence="9">
    <location>
        <begin position="39"/>
        <end position="43"/>
    </location>
    <ligand>
        <name>4-amino-2-methyl-5-(diphosphooxymethyl)pyrimidine</name>
        <dbReference type="ChEBI" id="CHEBI:57841"/>
    </ligand>
</feature>
<comment type="cofactor">
    <cofactor evidence="9">
        <name>Mg(2+)</name>
        <dbReference type="ChEBI" id="CHEBI:18420"/>
    </cofactor>
    <text evidence="9">Binds 1 Mg(2+) ion per subunit.</text>
</comment>
<dbReference type="NCBIfam" id="TIGR00693">
    <property type="entry name" value="thiE"/>
    <property type="match status" value="1"/>
</dbReference>
<feature type="binding site" evidence="9">
    <location>
        <begin position="136"/>
        <end position="138"/>
    </location>
    <ligand>
        <name>2-[(2R,5Z)-2-carboxy-4-methylthiazol-5(2H)-ylidene]ethyl phosphate</name>
        <dbReference type="ChEBI" id="CHEBI:62899"/>
    </ligand>
</feature>
<evidence type="ECO:0000256" key="10">
    <source>
        <dbReference type="RuleBase" id="RU003826"/>
    </source>
</evidence>
<feature type="binding site" evidence="9">
    <location>
        <position position="72"/>
    </location>
    <ligand>
        <name>Mg(2+)</name>
        <dbReference type="ChEBI" id="CHEBI:18420"/>
    </ligand>
</feature>
<dbReference type="Pfam" id="PF02581">
    <property type="entry name" value="TMP-TENI"/>
    <property type="match status" value="1"/>
</dbReference>
<evidence type="ECO:0000256" key="5">
    <source>
        <dbReference type="ARBA" id="ARBA00022977"/>
    </source>
</evidence>
<comment type="catalytic activity">
    <reaction evidence="8 9 10">
        <text>2-[(2R,5Z)-2-carboxy-4-methylthiazol-5(2H)-ylidene]ethyl phosphate + 4-amino-2-methyl-5-(diphosphooxymethyl)pyrimidine + 2 H(+) = thiamine phosphate + CO2 + diphosphate</text>
        <dbReference type="Rhea" id="RHEA:47844"/>
        <dbReference type="ChEBI" id="CHEBI:15378"/>
        <dbReference type="ChEBI" id="CHEBI:16526"/>
        <dbReference type="ChEBI" id="CHEBI:33019"/>
        <dbReference type="ChEBI" id="CHEBI:37575"/>
        <dbReference type="ChEBI" id="CHEBI:57841"/>
        <dbReference type="ChEBI" id="CHEBI:62899"/>
        <dbReference type="EC" id="2.5.1.3"/>
    </reaction>
</comment>
<comment type="caution">
    <text evidence="9">Lacks conserved residue(s) required for the propagation of feature annotation.</text>
</comment>
<evidence type="ECO:0000256" key="8">
    <source>
        <dbReference type="ARBA" id="ARBA00047883"/>
    </source>
</evidence>
<evidence type="ECO:0000256" key="3">
    <source>
        <dbReference type="ARBA" id="ARBA00022723"/>
    </source>
</evidence>
<dbReference type="Proteomes" id="UP001589814">
    <property type="component" value="Unassembled WGS sequence"/>
</dbReference>
<reference evidence="13 14" key="1">
    <citation type="submission" date="2024-09" db="EMBL/GenBank/DDBJ databases">
        <authorList>
            <person name="Sun Q."/>
            <person name="Mori K."/>
        </authorList>
    </citation>
    <scope>NUCLEOTIDE SEQUENCE [LARGE SCALE GENOMIC DNA]</scope>
    <source>
        <strain evidence="13 14">CCM 7415</strain>
    </source>
</reference>
<comment type="catalytic activity">
    <reaction evidence="6 9 10">
        <text>4-methyl-5-(2-phosphooxyethyl)-thiazole + 4-amino-2-methyl-5-(diphosphooxymethyl)pyrimidine + H(+) = thiamine phosphate + diphosphate</text>
        <dbReference type="Rhea" id="RHEA:22328"/>
        <dbReference type="ChEBI" id="CHEBI:15378"/>
        <dbReference type="ChEBI" id="CHEBI:33019"/>
        <dbReference type="ChEBI" id="CHEBI:37575"/>
        <dbReference type="ChEBI" id="CHEBI:57841"/>
        <dbReference type="ChEBI" id="CHEBI:58296"/>
        <dbReference type="EC" id="2.5.1.3"/>
    </reaction>
</comment>
<keyword evidence="2 9" id="KW-0808">Transferase</keyword>
<feature type="binding site" evidence="9">
    <location>
        <position position="139"/>
    </location>
    <ligand>
        <name>4-amino-2-methyl-5-(diphosphooxymethyl)pyrimidine</name>
        <dbReference type="ChEBI" id="CHEBI:57841"/>
    </ligand>
</feature>
<keyword evidence="5 9" id="KW-0784">Thiamine biosynthesis</keyword>
<dbReference type="SUPFAM" id="SSF51391">
    <property type="entry name" value="Thiamin phosphate synthase"/>
    <property type="match status" value="1"/>
</dbReference>
<evidence type="ECO:0000313" key="13">
    <source>
        <dbReference type="EMBL" id="MFC0267095.1"/>
    </source>
</evidence>
<dbReference type="InterPro" id="IPR034291">
    <property type="entry name" value="TMP_synthase"/>
</dbReference>
<comment type="caution">
    <text evidence="13">The sequence shown here is derived from an EMBL/GenBank/DDBJ whole genome shotgun (WGS) entry which is preliminary data.</text>
</comment>
<evidence type="ECO:0000256" key="6">
    <source>
        <dbReference type="ARBA" id="ARBA00047334"/>
    </source>
</evidence>
<dbReference type="EMBL" id="JBHLVX010000013">
    <property type="protein sequence ID" value="MFC0267095.1"/>
    <property type="molecule type" value="Genomic_DNA"/>
</dbReference>
<comment type="catalytic activity">
    <reaction evidence="7 9 10">
        <text>2-(2-carboxy-4-methylthiazol-5-yl)ethyl phosphate + 4-amino-2-methyl-5-(diphosphooxymethyl)pyrimidine + 2 H(+) = thiamine phosphate + CO2 + diphosphate</text>
        <dbReference type="Rhea" id="RHEA:47848"/>
        <dbReference type="ChEBI" id="CHEBI:15378"/>
        <dbReference type="ChEBI" id="CHEBI:16526"/>
        <dbReference type="ChEBI" id="CHEBI:33019"/>
        <dbReference type="ChEBI" id="CHEBI:37575"/>
        <dbReference type="ChEBI" id="CHEBI:57841"/>
        <dbReference type="ChEBI" id="CHEBI:62890"/>
        <dbReference type="EC" id="2.5.1.3"/>
    </reaction>
</comment>
<evidence type="ECO:0000256" key="7">
    <source>
        <dbReference type="ARBA" id="ARBA00047851"/>
    </source>
</evidence>
<dbReference type="EC" id="2.5.1.3" evidence="9"/>
<evidence type="ECO:0000313" key="14">
    <source>
        <dbReference type="Proteomes" id="UP001589814"/>
    </source>
</evidence>
<keyword evidence="4 9" id="KW-0460">Magnesium</keyword>
<dbReference type="Gene3D" id="3.20.20.70">
    <property type="entry name" value="Aldolase class I"/>
    <property type="match status" value="1"/>
</dbReference>